<organism evidence="2 3">
    <name type="scientific">Pseudomonas asiatica</name>
    <dbReference type="NCBI Taxonomy" id="2219225"/>
    <lineage>
        <taxon>Bacteria</taxon>
        <taxon>Pseudomonadati</taxon>
        <taxon>Pseudomonadota</taxon>
        <taxon>Gammaproteobacteria</taxon>
        <taxon>Pseudomonadales</taxon>
        <taxon>Pseudomonadaceae</taxon>
        <taxon>Pseudomonas</taxon>
    </lineage>
</organism>
<dbReference type="EMBL" id="JAXUBM010000032">
    <property type="protein sequence ID" value="MDZ5740971.1"/>
    <property type="molecule type" value="Genomic_DNA"/>
</dbReference>
<keyword evidence="1" id="KW-0175">Coiled coil</keyword>
<gene>
    <name evidence="2" type="ORF">SOW75_22560</name>
</gene>
<keyword evidence="3" id="KW-1185">Reference proteome</keyword>
<accession>A0ABU5L482</accession>
<protein>
    <submittedName>
        <fullName evidence="2">Terminase small subunit</fullName>
    </submittedName>
</protein>
<dbReference type="Proteomes" id="UP001292116">
    <property type="component" value="Unassembled WGS sequence"/>
</dbReference>
<name>A0ABU5L482_9PSED</name>
<evidence type="ECO:0000256" key="1">
    <source>
        <dbReference type="SAM" id="Coils"/>
    </source>
</evidence>
<proteinExistence type="predicted"/>
<evidence type="ECO:0000313" key="3">
    <source>
        <dbReference type="Proteomes" id="UP001292116"/>
    </source>
</evidence>
<comment type="caution">
    <text evidence="2">The sequence shown here is derived from an EMBL/GenBank/DDBJ whole genome shotgun (WGS) entry which is preliminary data.</text>
</comment>
<feature type="coiled-coil region" evidence="1">
    <location>
        <begin position="144"/>
        <end position="171"/>
    </location>
</feature>
<dbReference type="InterPro" id="IPR010906">
    <property type="entry name" value="Phage_lambda_Nu1_terminase-ssu"/>
</dbReference>
<dbReference type="RefSeq" id="WP_322491968.1">
    <property type="nucleotide sequence ID" value="NZ_JAXUBM010000032.1"/>
</dbReference>
<evidence type="ECO:0000313" key="2">
    <source>
        <dbReference type="EMBL" id="MDZ5740971.1"/>
    </source>
</evidence>
<sequence>MAISSIARQKYWLNKTLMAESLGISVQAFDKWGVKPVAKIGRESFYDTRSVLDNRLDHQSGKQQLVGDDIDPLAEQKLLQERLRLTREQADAQAMRNEVKRRNLVPVEFVTFALSRITSLIGSTLDTVHTKVKRKHPDIETRHLEAVQREVAVTRNEAARLNERLPEILNEFISAMDDDGG</sequence>
<reference evidence="2 3" key="1">
    <citation type="submission" date="2023-11" db="EMBL/GenBank/DDBJ databases">
        <title>Draft genomes analysis of Pseudomonas asiatica isolated from milk, feces and farm soil of cows suffering from clinical mastitis.</title>
        <authorList>
            <person name="Rahman T."/>
            <person name="Das Z.C."/>
            <person name="Hoque M.N."/>
        </authorList>
    </citation>
    <scope>NUCLEOTIDE SEQUENCE [LARGE SCALE GENOMIC DNA]</scope>
    <source>
        <strain evidence="2 3">2F2</strain>
    </source>
</reference>
<dbReference type="Pfam" id="PF07471">
    <property type="entry name" value="Phage_Nu1"/>
    <property type="match status" value="1"/>
</dbReference>